<evidence type="ECO:0000313" key="2">
    <source>
        <dbReference type="EMBL" id="MFC5749332.1"/>
    </source>
</evidence>
<evidence type="ECO:0008006" key="4">
    <source>
        <dbReference type="Google" id="ProtNLM"/>
    </source>
</evidence>
<organism evidence="2 3">
    <name type="scientific">Actinomadura rugatobispora</name>
    <dbReference type="NCBI Taxonomy" id="1994"/>
    <lineage>
        <taxon>Bacteria</taxon>
        <taxon>Bacillati</taxon>
        <taxon>Actinomycetota</taxon>
        <taxon>Actinomycetes</taxon>
        <taxon>Streptosporangiales</taxon>
        <taxon>Thermomonosporaceae</taxon>
        <taxon>Actinomadura</taxon>
    </lineage>
</organism>
<proteinExistence type="predicted"/>
<dbReference type="Proteomes" id="UP001596074">
    <property type="component" value="Unassembled WGS sequence"/>
</dbReference>
<reference evidence="3" key="1">
    <citation type="journal article" date="2019" name="Int. J. Syst. Evol. Microbiol.">
        <title>The Global Catalogue of Microorganisms (GCM) 10K type strain sequencing project: providing services to taxonomists for standard genome sequencing and annotation.</title>
        <authorList>
            <consortium name="The Broad Institute Genomics Platform"/>
            <consortium name="The Broad Institute Genome Sequencing Center for Infectious Disease"/>
            <person name="Wu L."/>
            <person name="Ma J."/>
        </authorList>
    </citation>
    <scope>NUCLEOTIDE SEQUENCE [LARGE SCALE GENOMIC DNA]</scope>
    <source>
        <strain evidence="3">KCTC 42087</strain>
    </source>
</reference>
<name>A0ABW1A2X6_9ACTN</name>
<dbReference type="EMBL" id="JBHSON010000042">
    <property type="protein sequence ID" value="MFC5749332.1"/>
    <property type="molecule type" value="Genomic_DNA"/>
</dbReference>
<dbReference type="RefSeq" id="WP_378285053.1">
    <property type="nucleotide sequence ID" value="NZ_JBHSON010000042.1"/>
</dbReference>
<evidence type="ECO:0000256" key="1">
    <source>
        <dbReference type="SAM" id="MobiDB-lite"/>
    </source>
</evidence>
<sequence length="478" mass="51650">MTRFRHEIGLTALPRDLVEHATGLLYEAAGELRFADGGRLDLGTPTGAEAEAGVEAVRLVRGRHLADGAAYEITLSPEGAWRADVEVIAWRPSGISRLRVNVAGGHVAAWATVVLDRTGGRLRAVRVSGDGRGTGPWWSGTRLIRVSWDARADLRRWWDDAASRRRSQGGGDAGPVAVTLTAGPFRAGLRVSVRKAAKGWAVTPTAIVRGRGPALPFVAAFLLFRRRRTAIGYRKALNGFAHTWRREFTPRLAASPARGPLVLRDETTVTAVPKDWLDAFTAALGEAAEERRPKRERRERKDGPEPAVTLLRDGQGGIRMDGTRGHHSWTASLPSPGSRTPLRVTGEHAVPGPWAALTRRNWRLEADLTAAPSVRASLDHPFMSMAVTVGGTPSDNGMWLINPRVTVTGRGPGRPLLDLAGLLNEETLNASFREEVEQHAVTWESSIGSLIGKDPAEAAADFLHDLADPPPSSASDQQ</sequence>
<evidence type="ECO:0000313" key="3">
    <source>
        <dbReference type="Proteomes" id="UP001596074"/>
    </source>
</evidence>
<accession>A0ABW1A2X6</accession>
<comment type="caution">
    <text evidence="2">The sequence shown here is derived from an EMBL/GenBank/DDBJ whole genome shotgun (WGS) entry which is preliminary data.</text>
</comment>
<feature type="region of interest" description="Disordered" evidence="1">
    <location>
        <begin position="287"/>
        <end position="339"/>
    </location>
</feature>
<gene>
    <name evidence="2" type="ORF">ACFPZN_27240</name>
</gene>
<protein>
    <recommendedName>
        <fullName evidence="4">SRPBCC family protein</fullName>
    </recommendedName>
</protein>
<feature type="compositionally biased region" description="Polar residues" evidence="1">
    <location>
        <begin position="329"/>
        <end position="338"/>
    </location>
</feature>
<keyword evidence="3" id="KW-1185">Reference proteome</keyword>